<dbReference type="AlphaFoldDB" id="A0A6G1GGS9"/>
<keyword evidence="2" id="KW-1185">Reference proteome</keyword>
<reference evidence="3" key="3">
    <citation type="submission" date="2025-04" db="UniProtKB">
        <authorList>
            <consortium name="RefSeq"/>
        </authorList>
    </citation>
    <scope>IDENTIFICATION</scope>
    <source>
        <strain evidence="3">CBS 781.70</strain>
    </source>
</reference>
<sequence length="213" mass="23867">MSFRAEEAIRANIGFHTVVLLGNNSNIHWLALSIAKRACRNRSAQAVSADGVKRCKKRFAHCSRDVDERLRRINAGHSLTGKVKVGKFTEVVVVWVNRKISPSRAGGGTPQPECHHQQRYSVRCGGGCVPHQTSPAQYDIRIPFVRLNRSYILDIYTQSTQAARLQEIRMLPIQSVFPIARSHSLVSRTKTCSGPYHCGYAHHHPHSEFSSIC</sequence>
<dbReference type="Proteomes" id="UP000504638">
    <property type="component" value="Unplaced"/>
</dbReference>
<accession>A0A6G1GGS9</accession>
<evidence type="ECO:0000313" key="3">
    <source>
        <dbReference type="RefSeq" id="XP_033538936.1"/>
    </source>
</evidence>
<organism evidence="1">
    <name type="scientific">Eremomyces bilateralis CBS 781.70</name>
    <dbReference type="NCBI Taxonomy" id="1392243"/>
    <lineage>
        <taxon>Eukaryota</taxon>
        <taxon>Fungi</taxon>
        <taxon>Dikarya</taxon>
        <taxon>Ascomycota</taxon>
        <taxon>Pezizomycotina</taxon>
        <taxon>Dothideomycetes</taxon>
        <taxon>Dothideomycetes incertae sedis</taxon>
        <taxon>Eremomycetales</taxon>
        <taxon>Eremomycetaceae</taxon>
        <taxon>Eremomyces</taxon>
    </lineage>
</organism>
<evidence type="ECO:0000313" key="2">
    <source>
        <dbReference type="Proteomes" id="UP000504638"/>
    </source>
</evidence>
<dbReference type="RefSeq" id="XP_033538936.1">
    <property type="nucleotide sequence ID" value="XM_033673918.1"/>
</dbReference>
<proteinExistence type="predicted"/>
<reference evidence="3" key="2">
    <citation type="submission" date="2020-04" db="EMBL/GenBank/DDBJ databases">
        <authorList>
            <consortium name="NCBI Genome Project"/>
        </authorList>
    </citation>
    <scope>NUCLEOTIDE SEQUENCE</scope>
    <source>
        <strain evidence="3">CBS 781.70</strain>
    </source>
</reference>
<evidence type="ECO:0000313" key="1">
    <source>
        <dbReference type="EMBL" id="KAF1817305.1"/>
    </source>
</evidence>
<dbReference type="EMBL" id="ML975149">
    <property type="protein sequence ID" value="KAF1817305.1"/>
    <property type="molecule type" value="Genomic_DNA"/>
</dbReference>
<reference evidence="1 3" key="1">
    <citation type="submission" date="2020-01" db="EMBL/GenBank/DDBJ databases">
        <authorList>
            <consortium name="DOE Joint Genome Institute"/>
            <person name="Haridas S."/>
            <person name="Albert R."/>
            <person name="Binder M."/>
            <person name="Bloem J."/>
            <person name="Labutti K."/>
            <person name="Salamov A."/>
            <person name="Andreopoulos B."/>
            <person name="Baker S.E."/>
            <person name="Barry K."/>
            <person name="Bills G."/>
            <person name="Bluhm B.H."/>
            <person name="Cannon C."/>
            <person name="Castanera R."/>
            <person name="Culley D.E."/>
            <person name="Daum C."/>
            <person name="Ezra D."/>
            <person name="Gonzalez J.B."/>
            <person name="Henrissat B."/>
            <person name="Kuo A."/>
            <person name="Liang C."/>
            <person name="Lipzen A."/>
            <person name="Lutzoni F."/>
            <person name="Magnuson J."/>
            <person name="Mondo S."/>
            <person name="Nolan M."/>
            <person name="Ohm R."/>
            <person name="Pangilinan J."/>
            <person name="Park H.-J."/>
            <person name="Ramirez L."/>
            <person name="Alfaro M."/>
            <person name="Sun H."/>
            <person name="Tritt A."/>
            <person name="Yoshinaga Y."/>
            <person name="Zwiers L.-H."/>
            <person name="Turgeon B.G."/>
            <person name="Goodwin S.B."/>
            <person name="Spatafora J.W."/>
            <person name="Crous P.W."/>
            <person name="Grigoriev I.V."/>
        </authorList>
    </citation>
    <scope>NUCLEOTIDE SEQUENCE</scope>
    <source>
        <strain evidence="1 3">CBS 781.70</strain>
    </source>
</reference>
<dbReference type="GeneID" id="54414488"/>
<name>A0A6G1GGS9_9PEZI</name>
<gene>
    <name evidence="1 3" type="ORF">P152DRAFT_14931</name>
</gene>
<protein>
    <submittedName>
        <fullName evidence="1 3">Uncharacterized protein</fullName>
    </submittedName>
</protein>